<dbReference type="EMBL" id="HBUF01167668">
    <property type="protein sequence ID" value="CAG6651436.1"/>
    <property type="molecule type" value="Transcribed_RNA"/>
</dbReference>
<reference evidence="1" key="1">
    <citation type="submission" date="2021-05" db="EMBL/GenBank/DDBJ databases">
        <authorList>
            <person name="Alioto T."/>
            <person name="Alioto T."/>
            <person name="Gomez Garrido J."/>
        </authorList>
    </citation>
    <scope>NUCLEOTIDE SEQUENCE</scope>
</reference>
<organism evidence="1">
    <name type="scientific">Cacopsylla melanoneura</name>
    <dbReference type="NCBI Taxonomy" id="428564"/>
    <lineage>
        <taxon>Eukaryota</taxon>
        <taxon>Metazoa</taxon>
        <taxon>Ecdysozoa</taxon>
        <taxon>Arthropoda</taxon>
        <taxon>Hexapoda</taxon>
        <taxon>Insecta</taxon>
        <taxon>Pterygota</taxon>
        <taxon>Neoptera</taxon>
        <taxon>Paraneoptera</taxon>
        <taxon>Hemiptera</taxon>
        <taxon>Sternorrhyncha</taxon>
        <taxon>Psylloidea</taxon>
        <taxon>Psyllidae</taxon>
        <taxon>Psyllinae</taxon>
        <taxon>Cacopsylla</taxon>
    </lineage>
</organism>
<accession>A0A8D8RJK6</accession>
<sequence>MCCMLIASLLMVISLDYLLFTTNPCVVTRCFLIGFYHYILMKFVIKAESACNTPIAIKLHEKEILRLVKKKKQKQMHGVEGKLHVIPSYHGLGKKVMSKLNTLNYEYY</sequence>
<name>A0A8D8RJK6_9HEMI</name>
<evidence type="ECO:0000313" key="1">
    <source>
        <dbReference type="EMBL" id="CAG6651436.1"/>
    </source>
</evidence>
<proteinExistence type="predicted"/>
<dbReference type="AlphaFoldDB" id="A0A8D8RJK6"/>
<protein>
    <submittedName>
        <fullName evidence="1">Uncharacterized protein</fullName>
    </submittedName>
</protein>